<keyword evidence="2" id="KW-1185">Reference proteome</keyword>
<dbReference type="RefSeq" id="WP_090602274.1">
    <property type="nucleotide sequence ID" value="NZ_FNZR01000001.1"/>
</dbReference>
<reference evidence="2" key="1">
    <citation type="submission" date="2016-10" db="EMBL/GenBank/DDBJ databases">
        <authorList>
            <person name="Varghese N."/>
            <person name="Submissions S."/>
        </authorList>
    </citation>
    <scope>NUCLEOTIDE SEQUENCE [LARGE SCALE GENOMIC DNA]</scope>
    <source>
        <strain evidence="2">Jip14</strain>
    </source>
</reference>
<name>A0A1H7FHK7_9SPHI</name>
<proteinExistence type="predicted"/>
<evidence type="ECO:0000313" key="2">
    <source>
        <dbReference type="Proteomes" id="UP000198916"/>
    </source>
</evidence>
<protein>
    <submittedName>
        <fullName evidence="1">Uncharacterized protein</fullName>
    </submittedName>
</protein>
<accession>A0A1H7FHK7</accession>
<sequence>MKIVAPSYVIIAILEAMETNSSGIGFAETCEFDYKIDGDENYIVFTAKEGVNLEPKDWFWLGYFVREYVE</sequence>
<organism evidence="1 2">
    <name type="scientific">Parapedobacter koreensis</name>
    <dbReference type="NCBI Taxonomy" id="332977"/>
    <lineage>
        <taxon>Bacteria</taxon>
        <taxon>Pseudomonadati</taxon>
        <taxon>Bacteroidota</taxon>
        <taxon>Sphingobacteriia</taxon>
        <taxon>Sphingobacteriales</taxon>
        <taxon>Sphingobacteriaceae</taxon>
        <taxon>Parapedobacter</taxon>
    </lineage>
</organism>
<dbReference type="OrthoDB" id="711558at2"/>
<dbReference type="Proteomes" id="UP000198916">
    <property type="component" value="Unassembled WGS sequence"/>
</dbReference>
<evidence type="ECO:0000313" key="1">
    <source>
        <dbReference type="EMBL" id="SEK25264.1"/>
    </source>
</evidence>
<gene>
    <name evidence="1" type="ORF">SAMN05421740_101348</name>
</gene>
<dbReference type="AlphaFoldDB" id="A0A1H7FHK7"/>
<dbReference type="EMBL" id="FNZR01000001">
    <property type="protein sequence ID" value="SEK25264.1"/>
    <property type="molecule type" value="Genomic_DNA"/>
</dbReference>